<reference evidence="1 2" key="1">
    <citation type="journal article" date="2024" name="Commun. Biol.">
        <title>Comparative genomic analysis of thermophilic fungi reveals convergent evolutionary adaptations and gene losses.</title>
        <authorList>
            <person name="Steindorff A.S."/>
            <person name="Aguilar-Pontes M.V."/>
            <person name="Robinson A.J."/>
            <person name="Andreopoulos B."/>
            <person name="LaButti K."/>
            <person name="Kuo A."/>
            <person name="Mondo S."/>
            <person name="Riley R."/>
            <person name="Otillar R."/>
            <person name="Haridas S."/>
            <person name="Lipzen A."/>
            <person name="Grimwood J."/>
            <person name="Schmutz J."/>
            <person name="Clum A."/>
            <person name="Reid I.D."/>
            <person name="Moisan M.C."/>
            <person name="Butler G."/>
            <person name="Nguyen T.T.M."/>
            <person name="Dewar K."/>
            <person name="Conant G."/>
            <person name="Drula E."/>
            <person name="Henrissat B."/>
            <person name="Hansel C."/>
            <person name="Singer S."/>
            <person name="Hutchinson M.I."/>
            <person name="de Vries R.P."/>
            <person name="Natvig D.O."/>
            <person name="Powell A.J."/>
            <person name="Tsang A."/>
            <person name="Grigoriev I.V."/>
        </authorList>
    </citation>
    <scope>NUCLEOTIDE SEQUENCE [LARGE SCALE GENOMIC DNA]</scope>
    <source>
        <strain evidence="1 2">CBS 620.91</strain>
    </source>
</reference>
<protein>
    <submittedName>
        <fullName evidence="1">Uncharacterized protein</fullName>
    </submittedName>
</protein>
<name>A0ABR3VEA6_HUMIN</name>
<dbReference type="EMBL" id="JAZGSY010000129">
    <property type="protein sequence ID" value="KAL1840064.1"/>
    <property type="molecule type" value="Genomic_DNA"/>
</dbReference>
<accession>A0ABR3VEA6</accession>
<gene>
    <name evidence="1" type="ORF">VTJ49DRAFT_840</name>
</gene>
<evidence type="ECO:0000313" key="2">
    <source>
        <dbReference type="Proteomes" id="UP001583172"/>
    </source>
</evidence>
<dbReference type="Proteomes" id="UP001583172">
    <property type="component" value="Unassembled WGS sequence"/>
</dbReference>
<evidence type="ECO:0000313" key="1">
    <source>
        <dbReference type="EMBL" id="KAL1840064.1"/>
    </source>
</evidence>
<sequence length="397" mass="43024">MPLSMPRSPSLAASQLVELGVRWASSSHKRWSTMTIRWSVLHLTVLVVLVLSPFLLNRGQSTAAPTTSICTTTHDLHNPLAEQFPNNATGVLNATLAIIPIPLETARRLIPPQWGILEHAYRALIPDFPAGMYPVMLQAAHDHDVQLRAYGITLDDFSRVGFEFPFLDLTGDGYSSFRWAPAQLITAGHDIALEGSRAYGTIVSPASYDPPCDAYRRLPSGATYFRGTTQGVTSPSSSASATGAAGMPSPAAEFIELEMRALATGAAALHLATPYPLELFKNITNQPTFANASTCDNMIRLFNTTMSTGRYAPVAVRGRVRAKAFPFYDQGREEMGSQAQYGQGVLTAVGKEDDGVHEWTDVYGVQIATPFIENNYLDCRTMRGYTGTGGPGDSFVV</sequence>
<comment type="caution">
    <text evidence="1">The sequence shown here is derived from an EMBL/GenBank/DDBJ whole genome shotgun (WGS) entry which is preliminary data.</text>
</comment>
<keyword evidence="2" id="KW-1185">Reference proteome</keyword>
<proteinExistence type="predicted"/>
<organism evidence="1 2">
    <name type="scientific">Humicola insolens</name>
    <name type="common">Soft-rot fungus</name>
    <dbReference type="NCBI Taxonomy" id="85995"/>
    <lineage>
        <taxon>Eukaryota</taxon>
        <taxon>Fungi</taxon>
        <taxon>Dikarya</taxon>
        <taxon>Ascomycota</taxon>
        <taxon>Pezizomycotina</taxon>
        <taxon>Sordariomycetes</taxon>
        <taxon>Sordariomycetidae</taxon>
        <taxon>Sordariales</taxon>
        <taxon>Chaetomiaceae</taxon>
        <taxon>Mycothermus</taxon>
    </lineage>
</organism>